<evidence type="ECO:0000256" key="1">
    <source>
        <dbReference type="ARBA" id="ARBA00022729"/>
    </source>
</evidence>
<dbReference type="Gene3D" id="2.90.10.10">
    <property type="entry name" value="Bulb-type lectin domain"/>
    <property type="match status" value="2"/>
</dbReference>
<evidence type="ECO:0000259" key="6">
    <source>
        <dbReference type="PROSITE" id="PS50927"/>
    </source>
</evidence>
<dbReference type="Pfam" id="PF01453">
    <property type="entry name" value="B_lectin"/>
    <property type="match status" value="1"/>
</dbReference>
<dbReference type="EMBL" id="JAEACU010000002">
    <property type="protein sequence ID" value="KAH7543604.1"/>
    <property type="molecule type" value="Genomic_DNA"/>
</dbReference>
<dbReference type="PANTHER" id="PTHR47976">
    <property type="entry name" value="G-TYPE LECTIN S-RECEPTOR-LIKE SERINE/THREONINE-PROTEIN KINASE SD2-5"/>
    <property type="match status" value="1"/>
</dbReference>
<feature type="signal peptide" evidence="5">
    <location>
        <begin position="1"/>
        <end position="22"/>
    </location>
</feature>
<keyword evidence="3" id="KW-0325">Glycoprotein</keyword>
<evidence type="ECO:0000256" key="3">
    <source>
        <dbReference type="ARBA" id="ARBA00023180"/>
    </source>
</evidence>
<feature type="compositionally biased region" description="Basic residues" evidence="4">
    <location>
        <begin position="639"/>
        <end position="648"/>
    </location>
</feature>
<keyword evidence="2" id="KW-1015">Disulfide bond</keyword>
<dbReference type="FunFam" id="2.90.10.10:FF:000013">
    <property type="entry name" value="G-type lectin S-receptor-like serine/threonine-protein kinase LECRK1"/>
    <property type="match status" value="1"/>
</dbReference>
<gene>
    <name evidence="7" type="ORF">FEM48_Zijuj02G0201400</name>
</gene>
<dbReference type="InterPro" id="IPR051343">
    <property type="entry name" value="G-type_lectin_kinases/EP1-like"/>
</dbReference>
<protein>
    <recommendedName>
        <fullName evidence="6">Bulb-type lectin domain-containing protein</fullName>
    </recommendedName>
</protein>
<proteinExistence type="predicted"/>
<feature type="domain" description="Bulb-type lectin" evidence="6">
    <location>
        <begin position="33"/>
        <end position="151"/>
    </location>
</feature>
<feature type="compositionally biased region" description="Basic and acidic residues" evidence="4">
    <location>
        <begin position="649"/>
        <end position="658"/>
    </location>
</feature>
<dbReference type="FunFam" id="2.90.10.10:FF:000041">
    <property type="entry name" value="Uncharacterized protein"/>
    <property type="match status" value="1"/>
</dbReference>
<evidence type="ECO:0000313" key="7">
    <source>
        <dbReference type="EMBL" id="KAH7543604.1"/>
    </source>
</evidence>
<accession>A0A978VXQ9</accession>
<dbReference type="CDD" id="cd00028">
    <property type="entry name" value="B_lectin"/>
    <property type="match status" value="1"/>
</dbReference>
<feature type="chain" id="PRO_5037363593" description="Bulb-type lectin domain-containing protein" evidence="5">
    <location>
        <begin position="23"/>
        <end position="658"/>
    </location>
</feature>
<sequence length="658" mass="73855">MASSPLPWNLLYLLLFSPFLQSSTITCQTHRITKGFSLTASFNKHVQLESPSREFAFGFQRIKSDGFLLAVWLNKIPEKTIVWSANRDNLVQEGSKVELHEDSGLILTNQTDKRIWHTDTFGVGVSYGEILNTGNLVLYDQISAISWQSFNEPTDTLLPKQILSRGKSLVARYSEDNYSSGRFLFMLESNGNLVLYTRNFPQNAPNYAYWKSETEGSGFQVMFNESGSIYLQAKNGNILKYLSMTSSSMKDFYQRAILENDGVFRQYVYPKGGDPTSSGWHEFRSESLPSIPPNICTSISGEDTAGGACGFNSYCRIGVNQRRTCSCPSGYTFIDPSDPVKGCKQNFEAQSCDGEDHDDLFEFYSMEQTDWPYGDYQHFKEVDEEWCNKACLSDCFCAVAIFRGRECWKKRVPFANGMMDPSLSGKALIKVRKNDSSPGHPDKNDRSVLLALALCLRKCLKAKALIPGKQVHALLLTAGIDMKVLSFDSKLVGMYATCGDLRFRVMGFVVKMHIGFISYQIMGRGRGKGKRLTVTNHDDPGSGEEEKIPTQKRRGRPQKPLKDEMDEEENEKIEEDDSENAKAGISTKEMKSPPAAENGKKRKRYSQVKEKSDSVNEENGVGTRSSTDDSTKSNGFRHNGSRRKSKPRRAAEAGVECK</sequence>
<feature type="compositionally biased region" description="Basic residues" evidence="4">
    <location>
        <begin position="550"/>
        <end position="559"/>
    </location>
</feature>
<comment type="caution">
    <text evidence="7">The sequence shown here is derived from an EMBL/GenBank/DDBJ whole genome shotgun (WGS) entry which is preliminary data.</text>
</comment>
<reference evidence="7" key="1">
    <citation type="journal article" date="2021" name="Front. Plant Sci.">
        <title>Chromosome-Scale Genome Assembly for Chinese Sour Jujube and Insights Into Its Genome Evolution and Domestication Signature.</title>
        <authorList>
            <person name="Shen L.-Y."/>
            <person name="Luo H."/>
            <person name="Wang X.-L."/>
            <person name="Wang X.-M."/>
            <person name="Qiu X.-J."/>
            <person name="Liu H."/>
            <person name="Zhou S.-S."/>
            <person name="Jia K.-H."/>
            <person name="Nie S."/>
            <person name="Bao Y.-T."/>
            <person name="Zhang R.-G."/>
            <person name="Yun Q.-Z."/>
            <person name="Chai Y.-H."/>
            <person name="Lu J.-Y."/>
            <person name="Li Y."/>
            <person name="Zhao S.-W."/>
            <person name="Mao J.-F."/>
            <person name="Jia S.-G."/>
            <person name="Mao Y.-M."/>
        </authorList>
    </citation>
    <scope>NUCLEOTIDE SEQUENCE</scope>
    <source>
        <strain evidence="7">AT0</strain>
        <tissue evidence="7">Leaf</tissue>
    </source>
</reference>
<dbReference type="SMART" id="SM00108">
    <property type="entry name" value="B_lectin"/>
    <property type="match status" value="1"/>
</dbReference>
<name>A0A978VXQ9_ZIZJJ</name>
<feature type="region of interest" description="Disordered" evidence="4">
    <location>
        <begin position="527"/>
        <end position="658"/>
    </location>
</feature>
<dbReference type="AlphaFoldDB" id="A0A978VXQ9"/>
<dbReference type="SUPFAM" id="SSF51110">
    <property type="entry name" value="alpha-D-mannose-specific plant lectins"/>
    <property type="match status" value="2"/>
</dbReference>
<dbReference type="Proteomes" id="UP000813462">
    <property type="component" value="Unassembled WGS sequence"/>
</dbReference>
<evidence type="ECO:0000256" key="5">
    <source>
        <dbReference type="SAM" id="SignalP"/>
    </source>
</evidence>
<dbReference type="PROSITE" id="PS50927">
    <property type="entry name" value="BULB_LECTIN"/>
    <property type="match status" value="1"/>
</dbReference>
<keyword evidence="1 5" id="KW-0732">Signal</keyword>
<dbReference type="PANTHER" id="PTHR47976:SF108">
    <property type="entry name" value="G-TYPE LECTIN S-RECEPTOR-LIKE SERINE_THREONINE-PROTEIN KINASE LECRK1"/>
    <property type="match status" value="1"/>
</dbReference>
<feature type="compositionally biased region" description="Acidic residues" evidence="4">
    <location>
        <begin position="564"/>
        <end position="578"/>
    </location>
</feature>
<organism evidence="7 8">
    <name type="scientific">Ziziphus jujuba var. spinosa</name>
    <dbReference type="NCBI Taxonomy" id="714518"/>
    <lineage>
        <taxon>Eukaryota</taxon>
        <taxon>Viridiplantae</taxon>
        <taxon>Streptophyta</taxon>
        <taxon>Embryophyta</taxon>
        <taxon>Tracheophyta</taxon>
        <taxon>Spermatophyta</taxon>
        <taxon>Magnoliopsida</taxon>
        <taxon>eudicotyledons</taxon>
        <taxon>Gunneridae</taxon>
        <taxon>Pentapetalae</taxon>
        <taxon>rosids</taxon>
        <taxon>fabids</taxon>
        <taxon>Rosales</taxon>
        <taxon>Rhamnaceae</taxon>
        <taxon>Paliureae</taxon>
        <taxon>Ziziphus</taxon>
    </lineage>
</organism>
<dbReference type="InterPro" id="IPR036426">
    <property type="entry name" value="Bulb-type_lectin_dom_sf"/>
</dbReference>
<evidence type="ECO:0000256" key="4">
    <source>
        <dbReference type="SAM" id="MobiDB-lite"/>
    </source>
</evidence>
<dbReference type="InterPro" id="IPR001480">
    <property type="entry name" value="Bulb-type_lectin_dom"/>
</dbReference>
<evidence type="ECO:0000313" key="8">
    <source>
        <dbReference type="Proteomes" id="UP000813462"/>
    </source>
</evidence>
<evidence type="ECO:0000256" key="2">
    <source>
        <dbReference type="ARBA" id="ARBA00023157"/>
    </source>
</evidence>
<feature type="compositionally biased region" description="Basic and acidic residues" evidence="4">
    <location>
        <begin position="536"/>
        <end position="549"/>
    </location>
</feature>